<evidence type="ECO:0000256" key="8">
    <source>
        <dbReference type="PIRSR" id="PIRSR000112-1"/>
    </source>
</evidence>
<keyword evidence="1 8" id="KW-0479">Metal-binding</keyword>
<proteinExistence type="predicted"/>
<keyword evidence="8" id="KW-0862">Zinc</keyword>
<evidence type="ECO:0000256" key="1">
    <source>
        <dbReference type="ARBA" id="ARBA00022723"/>
    </source>
</evidence>
<evidence type="ECO:0000256" key="7">
    <source>
        <dbReference type="ARBA" id="ARBA00049006"/>
    </source>
</evidence>
<dbReference type="Proteomes" id="UP000215383">
    <property type="component" value="Chromosome 1"/>
</dbReference>
<dbReference type="InterPro" id="IPR016205">
    <property type="entry name" value="Glycerol_DH"/>
</dbReference>
<dbReference type="InterPro" id="IPR001670">
    <property type="entry name" value="ADH_Fe/GldA"/>
</dbReference>
<dbReference type="RefSeq" id="WP_027890731.1">
    <property type="nucleotide sequence ID" value="NZ_LT906446.1"/>
</dbReference>
<dbReference type="EMBL" id="LT906446">
    <property type="protein sequence ID" value="SNU98152.1"/>
    <property type="molecule type" value="Genomic_DNA"/>
</dbReference>
<dbReference type="Gene3D" id="3.40.50.1970">
    <property type="match status" value="1"/>
</dbReference>
<keyword evidence="2 11" id="KW-0560">Oxidoreductase</keyword>
<sequence>MANTVFLPSYTIGGDAYKEINKICTPYGKKAVVIGGKTAISKAKQALVDAIQNTDLEIIDFVWYGGDSTYANINALAENPKFQEADMVFAVGGGRAIDTCKTLCDMKNKPVFSFPTIASNCSPVTAVCVIYDDETHAFKELYFPKKSPIHCFINTQIISEAPYNFIWAGIGDALSKQYEAGFSSRGDELDHTNGLGVQISKNCSTQLIKYGFDALNAVKNHKPNHALEQVVSIIIVSTGLVSVLVMNDYNSCLAHSIYYGCTMLKVCEEKHLHGELVSYGVLILLLMDKQEEEFKKVFNFNKSVNLPTCLKDIDINTEADLNTVLDKTMTTNDIVHVPYKITREMIYDAIMQLEQYNKEHK</sequence>
<feature type="binding site" evidence="9">
    <location>
        <begin position="94"/>
        <end position="98"/>
    </location>
    <ligand>
        <name>NAD(+)</name>
        <dbReference type="ChEBI" id="CHEBI:57540"/>
    </ligand>
</feature>
<accession>A0A239TKQ0</accession>
<evidence type="ECO:0000256" key="4">
    <source>
        <dbReference type="ARBA" id="ARBA00037918"/>
    </source>
</evidence>
<dbReference type="SUPFAM" id="SSF56796">
    <property type="entry name" value="Dehydroquinate synthase-like"/>
    <property type="match status" value="1"/>
</dbReference>
<dbReference type="GO" id="GO:0008888">
    <property type="term" value="F:glycerol dehydrogenase (NAD+) activity"/>
    <property type="evidence" value="ECO:0007669"/>
    <property type="project" value="UniProtKB-EC"/>
</dbReference>
<keyword evidence="12" id="KW-1185">Reference proteome</keyword>
<keyword evidence="3 9" id="KW-0520">NAD</keyword>
<name>A0A239TKQ0_9FIRM</name>
<gene>
    <name evidence="11" type="primary">gldA</name>
    <name evidence="11" type="ORF">SAMEA4364220_00879</name>
</gene>
<dbReference type="eggNOG" id="COG0371">
    <property type="taxonomic scope" value="Bacteria"/>
</dbReference>
<feature type="binding site" evidence="8">
    <location>
        <position position="172"/>
    </location>
    <ligand>
        <name>glycerol</name>
        <dbReference type="ChEBI" id="CHEBI:17754"/>
    </ligand>
</feature>
<dbReference type="Gene3D" id="1.20.1090.10">
    <property type="entry name" value="Dehydroquinate synthase-like - alpha domain"/>
    <property type="match status" value="1"/>
</dbReference>
<protein>
    <recommendedName>
        <fullName evidence="6">Glycerol dehydrogenase</fullName>
        <ecNumber evidence="5">1.1.1.6</ecNumber>
    </recommendedName>
</protein>
<feature type="binding site" evidence="8">
    <location>
        <position position="273"/>
    </location>
    <ligand>
        <name>glycerol</name>
        <dbReference type="ChEBI" id="CHEBI:17754"/>
    </ligand>
</feature>
<evidence type="ECO:0000313" key="11">
    <source>
        <dbReference type="EMBL" id="SNU98152.1"/>
    </source>
</evidence>
<evidence type="ECO:0000313" key="12">
    <source>
        <dbReference type="Proteomes" id="UP000215383"/>
    </source>
</evidence>
<evidence type="ECO:0000256" key="2">
    <source>
        <dbReference type="ARBA" id="ARBA00023002"/>
    </source>
</evidence>
<evidence type="ECO:0000256" key="9">
    <source>
        <dbReference type="PIRSR" id="PIRSR000112-3"/>
    </source>
</evidence>
<dbReference type="PIRSF" id="PIRSF000112">
    <property type="entry name" value="Glycerol_dehydrogenase"/>
    <property type="match status" value="1"/>
</dbReference>
<dbReference type="CDD" id="cd08171">
    <property type="entry name" value="GlyDH-like"/>
    <property type="match status" value="1"/>
</dbReference>
<feature type="domain" description="Alcohol dehydrogenase iron-type/glycerol dehydrogenase GldA" evidence="10">
    <location>
        <begin position="9"/>
        <end position="150"/>
    </location>
</feature>
<feature type="binding site" evidence="9">
    <location>
        <begin position="116"/>
        <end position="119"/>
    </location>
    <ligand>
        <name>NAD(+)</name>
        <dbReference type="ChEBI" id="CHEBI:57540"/>
    </ligand>
</feature>
<dbReference type="Pfam" id="PF00465">
    <property type="entry name" value="Fe-ADH"/>
    <property type="match status" value="1"/>
</dbReference>
<dbReference type="GO" id="GO:0046872">
    <property type="term" value="F:metal ion binding"/>
    <property type="evidence" value="ECO:0007669"/>
    <property type="project" value="UniProtKB-KW"/>
</dbReference>
<comment type="catalytic activity">
    <reaction evidence="7">
        <text>glycerol + NAD(+) = dihydroxyacetone + NADH + H(+)</text>
        <dbReference type="Rhea" id="RHEA:13769"/>
        <dbReference type="ChEBI" id="CHEBI:15378"/>
        <dbReference type="ChEBI" id="CHEBI:16016"/>
        <dbReference type="ChEBI" id="CHEBI:17754"/>
        <dbReference type="ChEBI" id="CHEBI:57540"/>
        <dbReference type="ChEBI" id="CHEBI:57945"/>
        <dbReference type="EC" id="1.1.1.6"/>
    </reaction>
</comment>
<evidence type="ECO:0000256" key="3">
    <source>
        <dbReference type="ARBA" id="ARBA00023027"/>
    </source>
</evidence>
<organism evidence="11 12">
    <name type="scientific">Megamonas hypermegale</name>
    <dbReference type="NCBI Taxonomy" id="158847"/>
    <lineage>
        <taxon>Bacteria</taxon>
        <taxon>Bacillati</taxon>
        <taxon>Bacillota</taxon>
        <taxon>Negativicutes</taxon>
        <taxon>Selenomonadales</taxon>
        <taxon>Selenomonadaceae</taxon>
        <taxon>Megamonas</taxon>
    </lineage>
</organism>
<comment type="pathway">
    <text evidence="4">Polyol metabolism; glycerol fermentation; glycerone phosphate from glycerol (oxidative route): step 1/2.</text>
</comment>
<evidence type="ECO:0000256" key="5">
    <source>
        <dbReference type="ARBA" id="ARBA00039147"/>
    </source>
</evidence>
<reference evidence="11 12" key="1">
    <citation type="submission" date="2017-06" db="EMBL/GenBank/DDBJ databases">
        <authorList>
            <consortium name="Pathogen Informatics"/>
        </authorList>
    </citation>
    <scope>NUCLEOTIDE SEQUENCE [LARGE SCALE GENOMIC DNA]</scope>
    <source>
        <strain evidence="11 12">NCTC10570</strain>
    </source>
</reference>
<dbReference type="PANTHER" id="PTHR43616">
    <property type="entry name" value="GLYCEROL DEHYDROGENASE"/>
    <property type="match status" value="1"/>
</dbReference>
<feature type="binding site" evidence="9">
    <location>
        <position position="131"/>
    </location>
    <ligand>
        <name>NAD(+)</name>
        <dbReference type="ChEBI" id="CHEBI:57540"/>
    </ligand>
</feature>
<dbReference type="EC" id="1.1.1.6" evidence="5"/>
<evidence type="ECO:0000259" key="10">
    <source>
        <dbReference type="Pfam" id="PF00465"/>
    </source>
</evidence>
<dbReference type="PANTHER" id="PTHR43616:SF5">
    <property type="entry name" value="GLYCEROL DEHYDROGENASE 1"/>
    <property type="match status" value="1"/>
</dbReference>
<feature type="binding site" evidence="8">
    <location>
        <position position="255"/>
    </location>
    <ligand>
        <name>glycerol</name>
        <dbReference type="ChEBI" id="CHEBI:17754"/>
    </ligand>
</feature>
<dbReference type="GeneID" id="78506899"/>
<feature type="binding site" evidence="9">
    <location>
        <position position="125"/>
    </location>
    <ligand>
        <name>NAD(+)</name>
        <dbReference type="ChEBI" id="CHEBI:57540"/>
    </ligand>
</feature>
<comment type="cofactor">
    <cofactor evidence="8">
        <name>Zn(2+)</name>
        <dbReference type="ChEBI" id="CHEBI:29105"/>
    </cofactor>
    <text evidence="8">Binds 1 zinc ion per subunit.</text>
</comment>
<evidence type="ECO:0000256" key="6">
    <source>
        <dbReference type="ARBA" id="ARBA00040132"/>
    </source>
</evidence>
<dbReference type="AlphaFoldDB" id="A0A239TKQ0"/>